<dbReference type="Proteomes" id="UP001276659">
    <property type="component" value="Unassembled WGS sequence"/>
</dbReference>
<gene>
    <name evidence="1" type="ORF">OEA41_009060</name>
</gene>
<dbReference type="EMBL" id="JASNWA010000009">
    <property type="protein sequence ID" value="KAK3169676.1"/>
    <property type="molecule type" value="Genomic_DNA"/>
</dbReference>
<sequence>MAERSNNSSSSARPQYHHFIPRFLLRNFAVFKHPGKITPKTSSSKKKSPPVPNRLNLLNLETGKLEQADVGHTFGFVDMYRDFDVSEPNQYDLEKRLSRLESDTSEIFRKAKRMHDAGKDEVQLSRKEKDLVRRFLFIMLYRNRTQAGRYEKSAEDYDSNDREFMLAYMNEKGFKRPRDVWFANIRAFLDVDLSTEPQVWKKQIEQRAFPHDAQWFFNNVQMSFLAFCTPEEDADEFILTQNAYSIFEGPNSARAWTDYHIFAPVSPKLMLVTRSFLLPSGFEEDETNRKMLLEATKSMHEVPEMSGSCLEDLPVAKARNNYTKVVNGKIELLHTKMSRDKHFFYFRFFPIKNLHVQKINAIFLEEALGTIAIVYKSPASLSRALEFYLLDDSLRIKQMYRAPPTNVFENDVWGKWSEDKAAPYLQLLERIAKELGTTVVTKFTLIDPGRASLGSALGTVQTDVYGKLGGTASTLIYDLDQANCLVQLVIKSDSMTRMQSKDSRDVMRQNRVELISSLPPRRVWLFVKQLRDLSKRNPKTRQLLPGQTSSPEGVEDAFANAYNVFKPNHLSRMIYKVADLETFTTWHPDVGLVRNFRSLEEDGHHVMEEIEMVFDNPGSIRDCGIKAIEGAVRILATQPCPPRHAIDTNTVYGFLSDEQLQELWLRNGVEMTFDTIMKDVLGESELQELKHVMFRHLYRVEFGGRVRG</sequence>
<evidence type="ECO:0000313" key="2">
    <source>
        <dbReference type="Proteomes" id="UP001276659"/>
    </source>
</evidence>
<dbReference type="InterPro" id="IPR025332">
    <property type="entry name" value="DUF4238"/>
</dbReference>
<comment type="caution">
    <text evidence="1">The sequence shown here is derived from an EMBL/GenBank/DDBJ whole genome shotgun (WGS) entry which is preliminary data.</text>
</comment>
<organism evidence="1 2">
    <name type="scientific">Lepraria neglecta</name>
    <dbReference type="NCBI Taxonomy" id="209136"/>
    <lineage>
        <taxon>Eukaryota</taxon>
        <taxon>Fungi</taxon>
        <taxon>Dikarya</taxon>
        <taxon>Ascomycota</taxon>
        <taxon>Pezizomycotina</taxon>
        <taxon>Lecanoromycetes</taxon>
        <taxon>OSLEUM clade</taxon>
        <taxon>Lecanoromycetidae</taxon>
        <taxon>Lecanorales</taxon>
        <taxon>Lecanorineae</taxon>
        <taxon>Stereocaulaceae</taxon>
        <taxon>Lepraria</taxon>
    </lineage>
</organism>
<keyword evidence="2" id="KW-1185">Reference proteome</keyword>
<dbReference type="AlphaFoldDB" id="A0AAE0DHB3"/>
<accession>A0AAE0DHB3</accession>
<proteinExistence type="predicted"/>
<reference evidence="1" key="1">
    <citation type="submission" date="2022-11" db="EMBL/GenBank/DDBJ databases">
        <title>Chromosomal genome sequence assembly and mating type (MAT) locus characterization of the leprose asexual lichenized fungus Lepraria neglecta (Nyl.) Erichsen.</title>
        <authorList>
            <person name="Allen J.L."/>
            <person name="Pfeffer B."/>
        </authorList>
    </citation>
    <scope>NUCLEOTIDE SEQUENCE</scope>
    <source>
        <strain evidence="1">Allen 5258</strain>
    </source>
</reference>
<protein>
    <recommendedName>
        <fullName evidence="3">DUF4238 domain-containing protein</fullName>
    </recommendedName>
</protein>
<evidence type="ECO:0000313" key="1">
    <source>
        <dbReference type="EMBL" id="KAK3169676.1"/>
    </source>
</evidence>
<evidence type="ECO:0008006" key="3">
    <source>
        <dbReference type="Google" id="ProtNLM"/>
    </source>
</evidence>
<name>A0AAE0DHB3_9LECA</name>
<dbReference type="Pfam" id="PF14022">
    <property type="entry name" value="DUF4238"/>
    <property type="match status" value="1"/>
</dbReference>